<dbReference type="NCBIfam" id="TIGR01143">
    <property type="entry name" value="murF"/>
    <property type="match status" value="1"/>
</dbReference>
<comment type="caution">
    <text evidence="15">The sequence shown here is derived from an EMBL/GenBank/DDBJ whole genome shotgun (WGS) entry which is preliminary data.</text>
</comment>
<evidence type="ECO:0000313" key="15">
    <source>
        <dbReference type="EMBL" id="MDM8195304.1"/>
    </source>
</evidence>
<dbReference type="SUPFAM" id="SSF53623">
    <property type="entry name" value="MurD-like peptide ligases, catalytic domain"/>
    <property type="match status" value="1"/>
</dbReference>
<feature type="binding site" evidence="10">
    <location>
        <begin position="107"/>
        <end position="113"/>
    </location>
    <ligand>
        <name>ATP</name>
        <dbReference type="ChEBI" id="CHEBI:30616"/>
    </ligand>
</feature>
<evidence type="ECO:0000256" key="7">
    <source>
        <dbReference type="ARBA" id="ARBA00022984"/>
    </source>
</evidence>
<accession>A0ABT7UGN4</accession>
<dbReference type="Pfam" id="PF08245">
    <property type="entry name" value="Mur_ligase_M"/>
    <property type="match status" value="1"/>
</dbReference>
<dbReference type="PANTHER" id="PTHR43024">
    <property type="entry name" value="UDP-N-ACETYLMURAMOYL-TRIPEPTIDE--D-ALANYL-D-ALANINE LIGASE"/>
    <property type="match status" value="1"/>
</dbReference>
<dbReference type="SUPFAM" id="SSF63418">
    <property type="entry name" value="MurE/MurF N-terminal domain"/>
    <property type="match status" value="1"/>
</dbReference>
<dbReference type="Proteomes" id="UP001529275">
    <property type="component" value="Unassembled WGS sequence"/>
</dbReference>
<dbReference type="EC" id="6.3.2.10" evidence="10 11"/>
<dbReference type="InterPro" id="IPR004101">
    <property type="entry name" value="Mur_ligase_C"/>
</dbReference>
<proteinExistence type="inferred from homology"/>
<keyword evidence="8 10" id="KW-0131">Cell cycle</keyword>
<comment type="catalytic activity">
    <reaction evidence="10 11">
        <text>D-alanyl-D-alanine + UDP-N-acetyl-alpha-D-muramoyl-L-alanyl-gamma-D-glutamyl-meso-2,6-diaminopimelate + ATP = UDP-N-acetyl-alpha-D-muramoyl-L-alanyl-gamma-D-glutamyl-meso-2,6-diaminopimeloyl-D-alanyl-D-alanine + ADP + phosphate + H(+)</text>
        <dbReference type="Rhea" id="RHEA:28374"/>
        <dbReference type="ChEBI" id="CHEBI:15378"/>
        <dbReference type="ChEBI" id="CHEBI:30616"/>
        <dbReference type="ChEBI" id="CHEBI:43474"/>
        <dbReference type="ChEBI" id="CHEBI:57822"/>
        <dbReference type="ChEBI" id="CHEBI:61386"/>
        <dbReference type="ChEBI" id="CHEBI:83905"/>
        <dbReference type="ChEBI" id="CHEBI:456216"/>
        <dbReference type="EC" id="6.3.2.10"/>
    </reaction>
</comment>
<dbReference type="RefSeq" id="WP_191492507.1">
    <property type="nucleotide sequence ID" value="NZ_JAUDCK010000006.1"/>
</dbReference>
<evidence type="ECO:0000256" key="11">
    <source>
        <dbReference type="RuleBase" id="RU004136"/>
    </source>
</evidence>
<evidence type="ECO:0000256" key="3">
    <source>
        <dbReference type="ARBA" id="ARBA00022618"/>
    </source>
</evidence>
<keyword evidence="9 10" id="KW-0961">Cell wall biogenesis/degradation</keyword>
<dbReference type="EMBL" id="JAUDCK010000006">
    <property type="protein sequence ID" value="MDM8195304.1"/>
    <property type="molecule type" value="Genomic_DNA"/>
</dbReference>
<comment type="function">
    <text evidence="10 11">Involved in cell wall formation. Catalyzes the final step in the synthesis of UDP-N-acetylmuramoyl-pentapeptide, the precursor of murein.</text>
</comment>
<evidence type="ECO:0000256" key="8">
    <source>
        <dbReference type="ARBA" id="ARBA00023306"/>
    </source>
</evidence>
<evidence type="ECO:0000256" key="5">
    <source>
        <dbReference type="ARBA" id="ARBA00022840"/>
    </source>
</evidence>
<dbReference type="InterPro" id="IPR013221">
    <property type="entry name" value="Mur_ligase_cen"/>
</dbReference>
<keyword evidence="16" id="KW-1185">Reference proteome</keyword>
<keyword evidence="3 10" id="KW-0132">Cell division</keyword>
<dbReference type="Gene3D" id="3.90.190.20">
    <property type="entry name" value="Mur ligase, C-terminal domain"/>
    <property type="match status" value="1"/>
</dbReference>
<organism evidence="15 16">
    <name type="scientific">Massilimicrobiota timonensis</name>
    <dbReference type="NCBI Taxonomy" id="1776392"/>
    <lineage>
        <taxon>Bacteria</taxon>
        <taxon>Bacillati</taxon>
        <taxon>Bacillota</taxon>
        <taxon>Erysipelotrichia</taxon>
        <taxon>Erysipelotrichales</taxon>
        <taxon>Erysipelotrichaceae</taxon>
        <taxon>Massilimicrobiota</taxon>
    </lineage>
</organism>
<evidence type="ECO:0000256" key="10">
    <source>
        <dbReference type="HAMAP-Rule" id="MF_02019"/>
    </source>
</evidence>
<keyword evidence="1 10" id="KW-0963">Cytoplasm</keyword>
<dbReference type="Pfam" id="PF02875">
    <property type="entry name" value="Mur_ligase_C"/>
    <property type="match status" value="1"/>
</dbReference>
<dbReference type="InterPro" id="IPR051046">
    <property type="entry name" value="MurCDEF_CellWall_CoF430Synth"/>
</dbReference>
<comment type="subcellular location">
    <subcellularLocation>
        <location evidence="10 11">Cytoplasm</location>
    </subcellularLocation>
</comment>
<sequence length="450" mass="50438">MLIREIIEATGGTLLSGNINDDIHGFTQDTRQIHEGDMYIPLVGEKNDGHQFIKQAFEAGASSVITSQPIDYPDKNVILVKDTLQALTDMAAYLRKHRAVKVVGITGSVGKTSTKDMIYAVVSMQYKTLKTLGNYNNHIGLPLTVLRHQDEEVMVLEMGMNHLGEIRHLTHIARPDIAVITNVGTAHIGELGSRENILKAKMEIVEGLTQQGRLIINDDNDMLHTVQSQDYPIIRVGENNDCYLKAYHVELLLEESYFDLDYQGKTYHVHVPVSGQHFVMNALIAIAVGLSLDIDIEKCIKGIDQFELTKNRMDMIELSHGIRLIDGTYNANLDSMKSSLDVLSKYPNRKIAILADMLELGAYEQAFHQEVGQYVAKKHIDQLMCVGPASQNIVLKAQENGIEAYHFESNQDLIQTLEGCIQNDDVILLKGSHGMHLDEVVDYLKEKYKK</sequence>
<evidence type="ECO:0000256" key="1">
    <source>
        <dbReference type="ARBA" id="ARBA00022490"/>
    </source>
</evidence>
<comment type="similarity">
    <text evidence="10">Belongs to the MurCDEF family. MurF subfamily.</text>
</comment>
<evidence type="ECO:0000259" key="13">
    <source>
        <dbReference type="Pfam" id="PF02875"/>
    </source>
</evidence>
<gene>
    <name evidence="10 15" type="primary">murF</name>
    <name evidence="15" type="ORF">QUV98_03100</name>
</gene>
<keyword evidence="7 10" id="KW-0573">Peptidoglycan synthesis</keyword>
<feature type="domain" description="Mur ligase N-terminal catalytic" evidence="12">
    <location>
        <begin position="23"/>
        <end position="92"/>
    </location>
</feature>
<comment type="pathway">
    <text evidence="10 11">Cell wall biogenesis; peptidoglycan biosynthesis.</text>
</comment>
<dbReference type="InterPro" id="IPR036565">
    <property type="entry name" value="Mur-like_cat_sf"/>
</dbReference>
<evidence type="ECO:0000256" key="9">
    <source>
        <dbReference type="ARBA" id="ARBA00023316"/>
    </source>
</evidence>
<evidence type="ECO:0000256" key="4">
    <source>
        <dbReference type="ARBA" id="ARBA00022741"/>
    </source>
</evidence>
<keyword evidence="2 10" id="KW-0436">Ligase</keyword>
<dbReference type="Gene3D" id="3.40.1390.10">
    <property type="entry name" value="MurE/MurF, N-terminal domain"/>
    <property type="match status" value="1"/>
</dbReference>
<dbReference type="Pfam" id="PF01225">
    <property type="entry name" value="Mur_ligase"/>
    <property type="match status" value="1"/>
</dbReference>
<evidence type="ECO:0000313" key="16">
    <source>
        <dbReference type="Proteomes" id="UP001529275"/>
    </source>
</evidence>
<dbReference type="InterPro" id="IPR036615">
    <property type="entry name" value="Mur_ligase_C_dom_sf"/>
</dbReference>
<reference evidence="16" key="1">
    <citation type="submission" date="2023-06" db="EMBL/GenBank/DDBJ databases">
        <title>Identification and characterization of horizontal gene transfer across gut microbiota members of farm animals based on homology search.</title>
        <authorList>
            <person name="Zeman M."/>
            <person name="Kubasova T."/>
            <person name="Jahodarova E."/>
            <person name="Nykrynova M."/>
            <person name="Rychlik I."/>
        </authorList>
    </citation>
    <scope>NUCLEOTIDE SEQUENCE [LARGE SCALE GENOMIC DNA]</scope>
    <source>
        <strain evidence="16">ET341</strain>
    </source>
</reference>
<dbReference type="SUPFAM" id="SSF53244">
    <property type="entry name" value="MurD-like peptide ligases, peptide-binding domain"/>
    <property type="match status" value="1"/>
</dbReference>
<feature type="domain" description="Mur ligase C-terminal" evidence="13">
    <location>
        <begin position="311"/>
        <end position="432"/>
    </location>
</feature>
<evidence type="ECO:0000259" key="14">
    <source>
        <dbReference type="Pfam" id="PF08245"/>
    </source>
</evidence>
<evidence type="ECO:0000256" key="2">
    <source>
        <dbReference type="ARBA" id="ARBA00022598"/>
    </source>
</evidence>
<name>A0ABT7UGN4_9FIRM</name>
<dbReference type="PANTHER" id="PTHR43024:SF1">
    <property type="entry name" value="UDP-N-ACETYLMURAMOYL-TRIPEPTIDE--D-ALANYL-D-ALANINE LIGASE"/>
    <property type="match status" value="1"/>
</dbReference>
<dbReference type="HAMAP" id="MF_02019">
    <property type="entry name" value="MurF"/>
    <property type="match status" value="1"/>
</dbReference>
<dbReference type="Gene3D" id="3.40.1190.10">
    <property type="entry name" value="Mur-like, catalytic domain"/>
    <property type="match status" value="1"/>
</dbReference>
<dbReference type="InterPro" id="IPR000713">
    <property type="entry name" value="Mur_ligase_N"/>
</dbReference>
<dbReference type="InterPro" id="IPR035911">
    <property type="entry name" value="MurE/MurF_N"/>
</dbReference>
<dbReference type="GO" id="GO:0047480">
    <property type="term" value="F:UDP-N-acetylmuramoyl-tripeptide-D-alanyl-D-alanine ligase activity"/>
    <property type="evidence" value="ECO:0007669"/>
    <property type="project" value="UniProtKB-EC"/>
</dbReference>
<keyword evidence="4 10" id="KW-0547">Nucleotide-binding</keyword>
<feature type="domain" description="Mur ligase central" evidence="14">
    <location>
        <begin position="105"/>
        <end position="288"/>
    </location>
</feature>
<keyword evidence="5 10" id="KW-0067">ATP-binding</keyword>
<evidence type="ECO:0000256" key="6">
    <source>
        <dbReference type="ARBA" id="ARBA00022960"/>
    </source>
</evidence>
<protein>
    <recommendedName>
        <fullName evidence="10 11">UDP-N-acetylmuramoyl-tripeptide--D-alanyl-D-alanine ligase</fullName>
        <ecNumber evidence="10 11">6.3.2.10</ecNumber>
    </recommendedName>
    <alternativeName>
        <fullName evidence="10">D-alanyl-D-alanine-adding enzyme</fullName>
    </alternativeName>
</protein>
<dbReference type="InterPro" id="IPR005863">
    <property type="entry name" value="UDP-N-AcMur_synth"/>
</dbReference>
<keyword evidence="6 10" id="KW-0133">Cell shape</keyword>
<evidence type="ECO:0000259" key="12">
    <source>
        <dbReference type="Pfam" id="PF01225"/>
    </source>
</evidence>